<dbReference type="InterPro" id="IPR000361">
    <property type="entry name" value="ATAP_core_dom"/>
</dbReference>
<evidence type="ECO:0000256" key="1">
    <source>
        <dbReference type="ARBA" id="ARBA00006718"/>
    </source>
</evidence>
<dbReference type="Gene3D" id="2.60.300.12">
    <property type="entry name" value="HesB-like domain"/>
    <property type="match status" value="1"/>
</dbReference>
<dbReference type="InterPro" id="IPR017870">
    <property type="entry name" value="FeS_cluster_insertion_CS"/>
</dbReference>
<dbReference type="PANTHER" id="PTHR10072">
    <property type="entry name" value="IRON-SULFUR CLUSTER ASSEMBLY PROTEIN"/>
    <property type="match status" value="1"/>
</dbReference>
<dbReference type="EMBL" id="ADBJ01000017">
    <property type="protein sequence ID" value="EFA83164.1"/>
    <property type="molecule type" value="Genomic_DNA"/>
</dbReference>
<comment type="caution">
    <text evidence="3">The sequence shown here is derived from an EMBL/GenBank/DDBJ whole genome shotgun (WGS) entry which is preliminary data.</text>
</comment>
<dbReference type="Proteomes" id="UP000001396">
    <property type="component" value="Unassembled WGS sequence"/>
</dbReference>
<protein>
    <submittedName>
        <fullName evidence="3">Iron-sulfur cluster assembly protein</fullName>
    </submittedName>
</protein>
<dbReference type="GeneID" id="31359441"/>
<feature type="domain" description="Core" evidence="2">
    <location>
        <begin position="19"/>
        <end position="121"/>
    </location>
</feature>
<organism evidence="3 4">
    <name type="scientific">Heterostelium pallidum (strain ATCC 26659 / Pp 5 / PN500)</name>
    <name type="common">Cellular slime mold</name>
    <name type="synonym">Polysphondylium pallidum</name>
    <dbReference type="NCBI Taxonomy" id="670386"/>
    <lineage>
        <taxon>Eukaryota</taxon>
        <taxon>Amoebozoa</taxon>
        <taxon>Evosea</taxon>
        <taxon>Eumycetozoa</taxon>
        <taxon>Dictyostelia</taxon>
        <taxon>Acytosteliales</taxon>
        <taxon>Acytosteliaceae</taxon>
        <taxon>Heterostelium</taxon>
    </lineage>
</organism>
<dbReference type="PANTHER" id="PTHR10072:SF41">
    <property type="entry name" value="IRON-SULFUR CLUSTER ASSEMBLY 1 HOMOLOG, MITOCHONDRIAL"/>
    <property type="match status" value="1"/>
</dbReference>
<evidence type="ECO:0000259" key="2">
    <source>
        <dbReference type="Pfam" id="PF01521"/>
    </source>
</evidence>
<gene>
    <name evidence="3" type="primary">isca1</name>
    <name evidence="3" type="ORF">PPL_03954</name>
</gene>
<accession>D3B5L6</accession>
<dbReference type="STRING" id="670386.D3B5L6"/>
<dbReference type="OMA" id="LYIYGMQ"/>
<dbReference type="RefSeq" id="XP_020435281.1">
    <property type="nucleotide sequence ID" value="XM_020574867.1"/>
</dbReference>
<dbReference type="AlphaFoldDB" id="D3B5L6"/>
<dbReference type="Pfam" id="PF01521">
    <property type="entry name" value="Fe-S_biosyn"/>
    <property type="match status" value="1"/>
</dbReference>
<dbReference type="SUPFAM" id="SSF89360">
    <property type="entry name" value="HesB-like domain"/>
    <property type="match status" value="1"/>
</dbReference>
<dbReference type="InterPro" id="IPR016092">
    <property type="entry name" value="ATAP"/>
</dbReference>
<dbReference type="InParanoid" id="D3B5L6"/>
<dbReference type="GO" id="GO:0005739">
    <property type="term" value="C:mitochondrion"/>
    <property type="evidence" value="ECO:0007669"/>
    <property type="project" value="TreeGrafter"/>
</dbReference>
<keyword evidence="4" id="KW-1185">Reference proteome</keyword>
<evidence type="ECO:0000313" key="3">
    <source>
        <dbReference type="EMBL" id="EFA83164.1"/>
    </source>
</evidence>
<dbReference type="PROSITE" id="PS01152">
    <property type="entry name" value="HESB"/>
    <property type="match status" value="1"/>
</dbReference>
<dbReference type="NCBIfam" id="TIGR00049">
    <property type="entry name" value="iron-sulfur cluster assembly accessory protein"/>
    <property type="match status" value="1"/>
</dbReference>
<proteinExistence type="inferred from homology"/>
<dbReference type="GO" id="GO:0051537">
    <property type="term" value="F:2 iron, 2 sulfur cluster binding"/>
    <property type="evidence" value="ECO:0007669"/>
    <property type="project" value="TreeGrafter"/>
</dbReference>
<evidence type="ECO:0000313" key="4">
    <source>
        <dbReference type="Proteomes" id="UP000001396"/>
    </source>
</evidence>
<reference evidence="3 4" key="1">
    <citation type="journal article" date="2011" name="Genome Res.">
        <title>Phylogeny-wide analysis of social amoeba genomes highlights ancient origins for complex intercellular communication.</title>
        <authorList>
            <person name="Heidel A.J."/>
            <person name="Lawal H.M."/>
            <person name="Felder M."/>
            <person name="Schilde C."/>
            <person name="Helps N.R."/>
            <person name="Tunggal B."/>
            <person name="Rivero F."/>
            <person name="John U."/>
            <person name="Schleicher M."/>
            <person name="Eichinger L."/>
            <person name="Platzer M."/>
            <person name="Noegel A.A."/>
            <person name="Schaap P."/>
            <person name="Gloeckner G."/>
        </authorList>
    </citation>
    <scope>NUCLEOTIDE SEQUENCE [LARGE SCALE GENOMIC DNA]</scope>
    <source>
        <strain evidence="4">ATCC 26659 / Pp 5 / PN500</strain>
    </source>
</reference>
<dbReference type="FunFam" id="2.60.300.12:FF:000001">
    <property type="entry name" value="Iron-binding protein IscA"/>
    <property type="match status" value="1"/>
</dbReference>
<name>D3B5L6_HETP5</name>
<dbReference type="GO" id="GO:0016226">
    <property type="term" value="P:iron-sulfur cluster assembly"/>
    <property type="evidence" value="ECO:0007669"/>
    <property type="project" value="InterPro"/>
</dbReference>
<comment type="similarity">
    <text evidence="1">Belongs to the HesB/IscA family.</text>
</comment>
<sequence length="141" mass="15439">MSISGVVRLGKPSRKAIFSMTDSAVNKIRELMKQEGKENFLGMKLGVKQKGCSGLAYTLDFTNQPPNKLDEVVTDKGVTVVVDSKALMSVIGTEMDYIEEPIKKEFIFINPNATNTCGCGESFTVKDPVIQFANKSDPARN</sequence>
<dbReference type="FunCoup" id="D3B5L6">
    <property type="interactions" value="213"/>
</dbReference>
<dbReference type="InterPro" id="IPR035903">
    <property type="entry name" value="HesB-like_dom_sf"/>
</dbReference>
<dbReference type="InterPro" id="IPR050322">
    <property type="entry name" value="Fe-S_cluster_asmbl/transfer"/>
</dbReference>